<feature type="region of interest" description="Disordered" evidence="1">
    <location>
        <begin position="105"/>
        <end position="152"/>
    </location>
</feature>
<evidence type="ECO:0000259" key="2">
    <source>
        <dbReference type="PROSITE" id="PS50090"/>
    </source>
</evidence>
<feature type="compositionally biased region" description="Low complexity" evidence="1">
    <location>
        <begin position="411"/>
        <end position="427"/>
    </location>
</feature>
<feature type="compositionally biased region" description="Low complexity" evidence="1">
    <location>
        <begin position="114"/>
        <end position="142"/>
    </location>
</feature>
<gene>
    <name evidence="3" type="ORF">C8A05DRAFT_36856</name>
</gene>
<feature type="compositionally biased region" description="Low complexity" evidence="1">
    <location>
        <begin position="312"/>
        <end position="328"/>
    </location>
</feature>
<feature type="compositionally biased region" description="Basic residues" evidence="1">
    <location>
        <begin position="400"/>
        <end position="410"/>
    </location>
</feature>
<feature type="domain" description="Myb-like" evidence="2">
    <location>
        <begin position="483"/>
        <end position="548"/>
    </location>
</feature>
<dbReference type="AlphaFoldDB" id="A0AAN6MGJ8"/>
<dbReference type="EMBL" id="MU855773">
    <property type="protein sequence ID" value="KAK3899528.1"/>
    <property type="molecule type" value="Genomic_DNA"/>
</dbReference>
<proteinExistence type="predicted"/>
<evidence type="ECO:0000256" key="1">
    <source>
        <dbReference type="SAM" id="MobiDB-lite"/>
    </source>
</evidence>
<reference evidence="3" key="1">
    <citation type="journal article" date="2023" name="Mol. Phylogenet. Evol.">
        <title>Genome-scale phylogeny and comparative genomics of the fungal order Sordariales.</title>
        <authorList>
            <person name="Hensen N."/>
            <person name="Bonometti L."/>
            <person name="Westerberg I."/>
            <person name="Brannstrom I.O."/>
            <person name="Guillou S."/>
            <person name="Cros-Aarteil S."/>
            <person name="Calhoun S."/>
            <person name="Haridas S."/>
            <person name="Kuo A."/>
            <person name="Mondo S."/>
            <person name="Pangilinan J."/>
            <person name="Riley R."/>
            <person name="LaButti K."/>
            <person name="Andreopoulos B."/>
            <person name="Lipzen A."/>
            <person name="Chen C."/>
            <person name="Yan M."/>
            <person name="Daum C."/>
            <person name="Ng V."/>
            <person name="Clum A."/>
            <person name="Steindorff A."/>
            <person name="Ohm R.A."/>
            <person name="Martin F."/>
            <person name="Silar P."/>
            <person name="Natvig D.O."/>
            <person name="Lalanne C."/>
            <person name="Gautier V."/>
            <person name="Ament-Velasquez S.L."/>
            <person name="Kruys A."/>
            <person name="Hutchinson M.I."/>
            <person name="Powell A.J."/>
            <person name="Barry K."/>
            <person name="Miller A.N."/>
            <person name="Grigoriev I.V."/>
            <person name="Debuchy R."/>
            <person name="Gladieux P."/>
            <person name="Hiltunen Thoren M."/>
            <person name="Johannesson H."/>
        </authorList>
    </citation>
    <scope>NUCLEOTIDE SEQUENCE</scope>
    <source>
        <strain evidence="3">CBS 103.79</strain>
    </source>
</reference>
<feature type="region of interest" description="Disordered" evidence="1">
    <location>
        <begin position="311"/>
        <end position="438"/>
    </location>
</feature>
<sequence length="584" mass="62453">MLISPTKPHGDCVSVPDDVLTFAATDLGSWLLQLNHLNTALFLHQQRLHDMSYNQLALKDGWTLLGSRQDIPDHGLPTFPDAQSTPPPDGPLALTVWSARGKTGAGQSLAGARTSTSTSMSTPTYVSPYSSLGPRPISSSSGTNGPVPPEVHDSSYWQLVSASPLPPFAPHGGNPLWEQASQGVNPALLEYRTSSLGVHTSMVPQTVFSPGGESLHGLTLPPLSARFPPTTTTTTAAAARLYASSPDGLLGTMAMDDSPSPHPPWHLAPSATTPADYEGPRCVDVSESDVSSASCTWADATTAATRDQKTISPNLLNLQPPLSPTSSSCDSLHTSFLDDDAASPSPSPCPSNPPTLVDFPSHTARSTRASRRLAHRAASTISDMSRPSTADSEGPASPRRLTRLQPRLRHTLPTSPTLAAGSSSVASPPSPPLDLGDRSAKDEFLIRHKQMGMTYKEIRRAGGFTEAESTLRGRYRTLTKSREARVRRPEWSEKDVHLLSLAVHELSPTPTPNPSRVPWKKVAEWIVAHGGSYHFGNSTCRKRWDELVRERGLVRMETLAVGGGVGQGYYYAGCGSGEGGYGRY</sequence>
<organism evidence="3 4">
    <name type="scientific">Staphylotrichum tortipilum</name>
    <dbReference type="NCBI Taxonomy" id="2831512"/>
    <lineage>
        <taxon>Eukaryota</taxon>
        <taxon>Fungi</taxon>
        <taxon>Dikarya</taxon>
        <taxon>Ascomycota</taxon>
        <taxon>Pezizomycotina</taxon>
        <taxon>Sordariomycetes</taxon>
        <taxon>Sordariomycetidae</taxon>
        <taxon>Sordariales</taxon>
        <taxon>Chaetomiaceae</taxon>
        <taxon>Staphylotrichum</taxon>
    </lineage>
</organism>
<evidence type="ECO:0000313" key="4">
    <source>
        <dbReference type="Proteomes" id="UP001303889"/>
    </source>
</evidence>
<reference evidence="3" key="2">
    <citation type="submission" date="2023-05" db="EMBL/GenBank/DDBJ databases">
        <authorList>
            <consortium name="Lawrence Berkeley National Laboratory"/>
            <person name="Steindorff A."/>
            <person name="Hensen N."/>
            <person name="Bonometti L."/>
            <person name="Westerberg I."/>
            <person name="Brannstrom I.O."/>
            <person name="Guillou S."/>
            <person name="Cros-Aarteil S."/>
            <person name="Calhoun S."/>
            <person name="Haridas S."/>
            <person name="Kuo A."/>
            <person name="Mondo S."/>
            <person name="Pangilinan J."/>
            <person name="Riley R."/>
            <person name="Labutti K."/>
            <person name="Andreopoulos B."/>
            <person name="Lipzen A."/>
            <person name="Chen C."/>
            <person name="Yanf M."/>
            <person name="Daum C."/>
            <person name="Ng V."/>
            <person name="Clum A."/>
            <person name="Ohm R."/>
            <person name="Martin F."/>
            <person name="Silar P."/>
            <person name="Natvig D."/>
            <person name="Lalanne C."/>
            <person name="Gautier V."/>
            <person name="Ament-Velasquez S.L."/>
            <person name="Kruys A."/>
            <person name="Hutchinson M.I."/>
            <person name="Powell A.J."/>
            <person name="Barry K."/>
            <person name="Miller A.N."/>
            <person name="Grigoriev I.V."/>
            <person name="Debuchy R."/>
            <person name="Gladieux P."/>
            <person name="Thoren M.H."/>
            <person name="Johannesson H."/>
        </authorList>
    </citation>
    <scope>NUCLEOTIDE SEQUENCE</scope>
    <source>
        <strain evidence="3">CBS 103.79</strain>
    </source>
</reference>
<accession>A0AAN6MGJ8</accession>
<evidence type="ECO:0000313" key="3">
    <source>
        <dbReference type="EMBL" id="KAK3899528.1"/>
    </source>
</evidence>
<dbReference type="InterPro" id="IPR001005">
    <property type="entry name" value="SANT/Myb"/>
</dbReference>
<keyword evidence="4" id="KW-1185">Reference proteome</keyword>
<comment type="caution">
    <text evidence="3">The sequence shown here is derived from an EMBL/GenBank/DDBJ whole genome shotgun (WGS) entry which is preliminary data.</text>
</comment>
<protein>
    <recommendedName>
        <fullName evidence="2">Myb-like domain-containing protein</fullName>
    </recommendedName>
</protein>
<feature type="compositionally biased region" description="Polar residues" evidence="1">
    <location>
        <begin position="381"/>
        <end position="391"/>
    </location>
</feature>
<dbReference type="PROSITE" id="PS50090">
    <property type="entry name" value="MYB_LIKE"/>
    <property type="match status" value="1"/>
</dbReference>
<name>A0AAN6MGJ8_9PEZI</name>
<dbReference type="Proteomes" id="UP001303889">
    <property type="component" value="Unassembled WGS sequence"/>
</dbReference>